<evidence type="ECO:0000313" key="3">
    <source>
        <dbReference type="EMBL" id="EXX62928.1"/>
    </source>
</evidence>
<dbReference type="SMR" id="A0A015M7S0"/>
<feature type="domain" description="HMG box" evidence="2">
    <location>
        <begin position="42"/>
        <end position="109"/>
    </location>
</feature>
<keyword evidence="1" id="KW-0238">DNA-binding</keyword>
<dbReference type="GO" id="GO:0003677">
    <property type="term" value="F:DNA binding"/>
    <property type="evidence" value="ECO:0007669"/>
    <property type="project" value="UniProtKB-UniRule"/>
</dbReference>
<comment type="caution">
    <text evidence="3">The sequence shown here is derived from an EMBL/GenBank/DDBJ whole genome shotgun (WGS) entry which is preliminary data.</text>
</comment>
<dbReference type="Proteomes" id="UP000022910">
    <property type="component" value="Unassembled WGS sequence"/>
</dbReference>
<dbReference type="InterPro" id="IPR009071">
    <property type="entry name" value="HMG_box_dom"/>
</dbReference>
<dbReference type="Gene3D" id="1.10.30.10">
    <property type="entry name" value="High mobility group box domain"/>
    <property type="match status" value="1"/>
</dbReference>
<dbReference type="SUPFAM" id="SSF47095">
    <property type="entry name" value="HMG-box"/>
    <property type="match status" value="1"/>
</dbReference>
<accession>A0A015M7S0</accession>
<keyword evidence="1" id="KW-0539">Nucleus</keyword>
<reference evidence="3 4" key="1">
    <citation type="submission" date="2014-02" db="EMBL/GenBank/DDBJ databases">
        <title>Single nucleus genome sequencing reveals high similarity among nuclei of an endomycorrhizal fungus.</title>
        <authorList>
            <person name="Lin K."/>
            <person name="Geurts R."/>
            <person name="Zhang Z."/>
            <person name="Limpens E."/>
            <person name="Saunders D.G."/>
            <person name="Mu D."/>
            <person name="Pang E."/>
            <person name="Cao H."/>
            <person name="Cha H."/>
            <person name="Lin T."/>
            <person name="Zhou Q."/>
            <person name="Shang Y."/>
            <person name="Li Y."/>
            <person name="Ivanov S."/>
            <person name="Sharma T."/>
            <person name="Velzen R.V."/>
            <person name="Ruijter N.D."/>
            <person name="Aanen D.K."/>
            <person name="Win J."/>
            <person name="Kamoun S."/>
            <person name="Bisseling T."/>
            <person name="Huang S."/>
        </authorList>
    </citation>
    <scope>NUCLEOTIDE SEQUENCE [LARGE SCALE GENOMIC DNA]</scope>
    <source>
        <strain evidence="4">DAOM197198w</strain>
    </source>
</reference>
<proteinExistence type="predicted"/>
<feature type="DNA-binding region" description="HMG box" evidence="1">
    <location>
        <begin position="42"/>
        <end position="109"/>
    </location>
</feature>
<gene>
    <name evidence="3" type="ORF">RirG_157180</name>
</gene>
<name>A0A015M7S0_RHIIW</name>
<evidence type="ECO:0000313" key="4">
    <source>
        <dbReference type="Proteomes" id="UP000022910"/>
    </source>
</evidence>
<evidence type="ECO:0000259" key="2">
    <source>
        <dbReference type="PROSITE" id="PS50118"/>
    </source>
</evidence>
<dbReference type="OrthoDB" id="2391753at2759"/>
<dbReference type="GO" id="GO:0005634">
    <property type="term" value="C:nucleus"/>
    <property type="evidence" value="ECO:0007669"/>
    <property type="project" value="UniProtKB-UniRule"/>
</dbReference>
<dbReference type="InterPro" id="IPR036910">
    <property type="entry name" value="HMG_box_dom_sf"/>
</dbReference>
<protein>
    <recommendedName>
        <fullName evidence="2">HMG box domain-containing protein</fullName>
    </recommendedName>
</protein>
<organism evidence="3 4">
    <name type="scientific">Rhizophagus irregularis (strain DAOM 197198w)</name>
    <name type="common">Glomus intraradices</name>
    <dbReference type="NCBI Taxonomy" id="1432141"/>
    <lineage>
        <taxon>Eukaryota</taxon>
        <taxon>Fungi</taxon>
        <taxon>Fungi incertae sedis</taxon>
        <taxon>Mucoromycota</taxon>
        <taxon>Glomeromycotina</taxon>
        <taxon>Glomeromycetes</taxon>
        <taxon>Glomerales</taxon>
        <taxon>Glomeraceae</taxon>
        <taxon>Rhizophagus</taxon>
    </lineage>
</organism>
<dbReference type="PROSITE" id="PS50118">
    <property type="entry name" value="HMG_BOX_2"/>
    <property type="match status" value="1"/>
</dbReference>
<sequence>MSEGKIPMENLAISLINILNRRNIFPPLFNNPESFVHPVDSKKKPFNSFMICRRNVYKESNRKGNHNMRVISKAAGILWNSASLEEKNVYKEIADRVHEIYLLRSCTFKFKLKIPFPKEPSPHPLSATNPKKDLNRSKIFFLLN</sequence>
<evidence type="ECO:0000256" key="1">
    <source>
        <dbReference type="PROSITE-ProRule" id="PRU00267"/>
    </source>
</evidence>
<dbReference type="HOGENOM" id="CLU_1797483_0_0_1"/>
<dbReference type="EMBL" id="JEMT01024309">
    <property type="protein sequence ID" value="EXX62928.1"/>
    <property type="molecule type" value="Genomic_DNA"/>
</dbReference>
<keyword evidence="4" id="KW-1185">Reference proteome</keyword>
<dbReference type="AlphaFoldDB" id="A0A015M7S0"/>